<sequence length="858" mass="97322">MRNSENRNCSSTRTRNNVLLSCDIPEIPLHHLRISSMRFGEGYFGEVRLAMLTDKNGDTTNVALKKSKRLQSTTLNTETDYKMDEIRAEIEVLAYFGVHNYILKLVGVTSDENRNIVMITEFCELGSLDIFLAGKNRTNRFIDEIIRSRDQISSTTFMAHTVQGWSSAYNERREKGYLTTSDLIAFSFQLASGIKFLRRKQVQLDDLTLHNVLLKYDFTIRIAAFGSSRVIKNGLSTFDAFGQPIPLVHNAVLNLRHFVEFQCNWHSICALFWELFQLGTVPFDFKYPSDISDAFENLSFAPVEIQRLLKSLWEAECDEHRVLKEIKQTVKFQLISSCPELARDLTLSEKHRQDYGNDHNRVKDVTDELELSGYESPNSSLGLIAIQNEANCIRMNNAVMTDEQHLKLPRNRRMSTNGSLFAQRLCCAVGVLAALFFSAISIFLIFLAIQSEVRFLPPTSFLNNSRSEAYNDYSNTDINLKIAFNQSDLLLINAETDDAKFFIPEQTASNKCQGTLHSELSWSTLKGTILLNDVSFALKGINYHITLSPNSTKHYRFSFGKLELFLKFAAEHHFNAVRFPISTIDTLDNPLVFDTDCSLNYQGCVTSYLNILDAVLDRCASYGLLVLLCDKRHHLEDGVKQLWYDGVGNSEERILKGWDAVMNRLASKWNLFAVDLADELGAATWGMGLSSDWNIAAEQLIKHLATNHSSFAGLFFVQGVGASGTINSSFPKSNQGGNLQGVQTHPISSGQPYIDGRVVYLPHAFGPDYTKELYFQTDNFPRNMPLIWEKQFGFIPNKTGHPVIVGAWGGRYEPSSLDEQYQNELARYLIDNCMTNNFYWSVNGQWAFDPIEPNRRLS</sequence>
<keyword evidence="4" id="KW-0119">Carbohydrate metabolism</keyword>
<evidence type="ECO:0000256" key="3">
    <source>
        <dbReference type="ARBA" id="ARBA00023001"/>
    </source>
</evidence>
<dbReference type="Pfam" id="PF07714">
    <property type="entry name" value="PK_Tyr_Ser-Thr"/>
    <property type="match status" value="1"/>
</dbReference>
<evidence type="ECO:0000256" key="2">
    <source>
        <dbReference type="ARBA" id="ARBA00022801"/>
    </source>
</evidence>
<dbReference type="PANTHER" id="PTHR35923:SF2">
    <property type="entry name" value="ENDOGLUCANASE"/>
    <property type="match status" value="1"/>
</dbReference>
<comment type="similarity">
    <text evidence="1">Belongs to the glycosyl hydrolase 5 (cellulase A) family.</text>
</comment>
<keyword evidence="7" id="KW-0812">Transmembrane</keyword>
<dbReference type="GO" id="GO:0005524">
    <property type="term" value="F:ATP binding"/>
    <property type="evidence" value="ECO:0007669"/>
    <property type="project" value="InterPro"/>
</dbReference>
<keyword evidence="3" id="KW-0136">Cellulose degradation</keyword>
<evidence type="ECO:0000313" key="9">
    <source>
        <dbReference type="Proteomes" id="UP000887566"/>
    </source>
</evidence>
<evidence type="ECO:0000259" key="8">
    <source>
        <dbReference type="PROSITE" id="PS50011"/>
    </source>
</evidence>
<dbReference type="InterPro" id="IPR017853">
    <property type="entry name" value="GH"/>
</dbReference>
<name>A0A914VJV5_9BILA</name>
<feature type="transmembrane region" description="Helical" evidence="7">
    <location>
        <begin position="421"/>
        <end position="449"/>
    </location>
</feature>
<keyword evidence="7" id="KW-1133">Transmembrane helix</keyword>
<dbReference type="Pfam" id="PF00150">
    <property type="entry name" value="Cellulase"/>
    <property type="match status" value="1"/>
</dbReference>
<keyword evidence="6" id="KW-0624">Polysaccharide degradation</keyword>
<organism evidence="9 10">
    <name type="scientific">Plectus sambesii</name>
    <dbReference type="NCBI Taxonomy" id="2011161"/>
    <lineage>
        <taxon>Eukaryota</taxon>
        <taxon>Metazoa</taxon>
        <taxon>Ecdysozoa</taxon>
        <taxon>Nematoda</taxon>
        <taxon>Chromadorea</taxon>
        <taxon>Plectida</taxon>
        <taxon>Plectina</taxon>
        <taxon>Plectoidea</taxon>
        <taxon>Plectidae</taxon>
        <taxon>Plectus</taxon>
    </lineage>
</organism>
<dbReference type="WBParaSite" id="PSAMB.scaffold2129size25175.g16480.t1">
    <property type="protein sequence ID" value="PSAMB.scaffold2129size25175.g16480.t1"/>
    <property type="gene ID" value="PSAMB.scaffold2129size25175.g16480"/>
</dbReference>
<dbReference type="InterPro" id="IPR001547">
    <property type="entry name" value="Glyco_hydro_5"/>
</dbReference>
<dbReference type="SUPFAM" id="SSF56112">
    <property type="entry name" value="Protein kinase-like (PK-like)"/>
    <property type="match status" value="1"/>
</dbReference>
<dbReference type="InterPro" id="IPR000719">
    <property type="entry name" value="Prot_kinase_dom"/>
</dbReference>
<dbReference type="Gene3D" id="1.10.510.10">
    <property type="entry name" value="Transferase(Phosphotransferase) domain 1"/>
    <property type="match status" value="1"/>
</dbReference>
<evidence type="ECO:0000256" key="4">
    <source>
        <dbReference type="ARBA" id="ARBA00023277"/>
    </source>
</evidence>
<keyword evidence="2" id="KW-0378">Hydrolase</keyword>
<evidence type="ECO:0000256" key="6">
    <source>
        <dbReference type="ARBA" id="ARBA00023326"/>
    </source>
</evidence>
<evidence type="ECO:0000313" key="10">
    <source>
        <dbReference type="WBParaSite" id="PSAMB.scaffold2129size25175.g16480.t1"/>
    </source>
</evidence>
<dbReference type="SUPFAM" id="SSF51445">
    <property type="entry name" value="(Trans)glycosidases"/>
    <property type="match status" value="1"/>
</dbReference>
<dbReference type="GO" id="GO:0004672">
    <property type="term" value="F:protein kinase activity"/>
    <property type="evidence" value="ECO:0007669"/>
    <property type="project" value="InterPro"/>
</dbReference>
<evidence type="ECO:0000256" key="7">
    <source>
        <dbReference type="SAM" id="Phobius"/>
    </source>
</evidence>
<dbReference type="Gene3D" id="3.20.20.80">
    <property type="entry name" value="Glycosidases"/>
    <property type="match status" value="1"/>
</dbReference>
<keyword evidence="5" id="KW-0326">Glycosidase</keyword>
<dbReference type="GO" id="GO:0004553">
    <property type="term" value="F:hydrolase activity, hydrolyzing O-glycosyl compounds"/>
    <property type="evidence" value="ECO:0007669"/>
    <property type="project" value="InterPro"/>
</dbReference>
<dbReference type="PANTHER" id="PTHR35923">
    <property type="entry name" value="MAJOR EXTRACELLULAR ENDOGLUCANASE"/>
    <property type="match status" value="1"/>
</dbReference>
<keyword evidence="7" id="KW-0472">Membrane</keyword>
<reference evidence="10" key="1">
    <citation type="submission" date="2022-11" db="UniProtKB">
        <authorList>
            <consortium name="WormBaseParasite"/>
        </authorList>
    </citation>
    <scope>IDENTIFICATION</scope>
</reference>
<evidence type="ECO:0000256" key="1">
    <source>
        <dbReference type="ARBA" id="ARBA00005641"/>
    </source>
</evidence>
<dbReference type="GO" id="GO:0030245">
    <property type="term" value="P:cellulose catabolic process"/>
    <property type="evidence" value="ECO:0007669"/>
    <property type="project" value="UniProtKB-KW"/>
</dbReference>
<feature type="domain" description="Protein kinase" evidence="8">
    <location>
        <begin position="33"/>
        <end position="332"/>
    </location>
</feature>
<dbReference type="Proteomes" id="UP000887566">
    <property type="component" value="Unplaced"/>
</dbReference>
<protein>
    <submittedName>
        <fullName evidence="10">Protein kinase domain-containing protein</fullName>
    </submittedName>
</protein>
<keyword evidence="9" id="KW-1185">Reference proteome</keyword>
<dbReference type="InterPro" id="IPR001245">
    <property type="entry name" value="Ser-Thr/Tyr_kinase_cat_dom"/>
</dbReference>
<proteinExistence type="inferred from homology"/>
<dbReference type="AlphaFoldDB" id="A0A914VJV5"/>
<accession>A0A914VJV5</accession>
<dbReference type="PROSITE" id="PS50011">
    <property type="entry name" value="PROTEIN_KINASE_DOM"/>
    <property type="match status" value="1"/>
</dbReference>
<dbReference type="InterPro" id="IPR011009">
    <property type="entry name" value="Kinase-like_dom_sf"/>
</dbReference>
<dbReference type="Gene3D" id="3.30.200.20">
    <property type="entry name" value="Phosphorylase Kinase, domain 1"/>
    <property type="match status" value="1"/>
</dbReference>
<evidence type="ECO:0000256" key="5">
    <source>
        <dbReference type="ARBA" id="ARBA00023295"/>
    </source>
</evidence>